<feature type="transmembrane region" description="Helical" evidence="8">
    <location>
        <begin position="137"/>
        <end position="159"/>
    </location>
</feature>
<keyword evidence="6 8" id="KW-1133">Transmembrane helix</keyword>
<evidence type="ECO:0000256" key="7">
    <source>
        <dbReference type="ARBA" id="ARBA00023136"/>
    </source>
</evidence>
<dbReference type="InterPro" id="IPR001958">
    <property type="entry name" value="Tet-R_TetA/multi-R_MdtG-like"/>
</dbReference>
<feature type="domain" description="Major facilitator superfamily (MFS) profile" evidence="9">
    <location>
        <begin position="7"/>
        <end position="402"/>
    </location>
</feature>
<dbReference type="PROSITE" id="PS00216">
    <property type="entry name" value="SUGAR_TRANSPORT_1"/>
    <property type="match status" value="1"/>
</dbReference>
<evidence type="ECO:0000256" key="1">
    <source>
        <dbReference type="ARBA" id="ARBA00003279"/>
    </source>
</evidence>
<dbReference type="Proteomes" id="UP000095552">
    <property type="component" value="Unassembled WGS sequence"/>
</dbReference>
<comment type="caution">
    <text evidence="10">The sequence shown here is derived from an EMBL/GenBank/DDBJ whole genome shotgun (WGS) entry which is preliminary data.</text>
</comment>
<dbReference type="PANTHER" id="PTHR23504">
    <property type="entry name" value="MAJOR FACILITATOR SUPERFAMILY DOMAIN-CONTAINING PROTEIN 10"/>
    <property type="match status" value="1"/>
</dbReference>
<dbReference type="OrthoDB" id="9793283at2"/>
<dbReference type="CDD" id="cd17388">
    <property type="entry name" value="MFS_TetA"/>
    <property type="match status" value="1"/>
</dbReference>
<evidence type="ECO:0000256" key="4">
    <source>
        <dbReference type="ARBA" id="ARBA00022448"/>
    </source>
</evidence>
<dbReference type="AlphaFoldDB" id="A0A1E5T0P0"/>
<dbReference type="InterPro" id="IPR005829">
    <property type="entry name" value="Sugar_transporter_CS"/>
</dbReference>
<dbReference type="InterPro" id="IPR020846">
    <property type="entry name" value="MFS_dom"/>
</dbReference>
<feature type="transmembrane region" description="Helical" evidence="8">
    <location>
        <begin position="104"/>
        <end position="125"/>
    </location>
</feature>
<feature type="transmembrane region" description="Helical" evidence="8">
    <location>
        <begin position="253"/>
        <end position="272"/>
    </location>
</feature>
<proteinExistence type="inferred from homology"/>
<feature type="transmembrane region" description="Helical" evidence="8">
    <location>
        <begin position="7"/>
        <end position="28"/>
    </location>
</feature>
<feature type="transmembrane region" description="Helical" evidence="8">
    <location>
        <begin position="165"/>
        <end position="185"/>
    </location>
</feature>
<feature type="transmembrane region" description="Helical" evidence="8">
    <location>
        <begin position="219"/>
        <end position="241"/>
    </location>
</feature>
<evidence type="ECO:0000256" key="8">
    <source>
        <dbReference type="SAM" id="Phobius"/>
    </source>
</evidence>
<comment type="subcellular location">
    <subcellularLocation>
        <location evidence="2">Membrane</location>
        <topology evidence="2">Multi-pass membrane protein</topology>
    </subcellularLocation>
</comment>
<dbReference type="PRINTS" id="PR01035">
    <property type="entry name" value="TCRTETA"/>
</dbReference>
<keyword evidence="11" id="KW-1185">Reference proteome</keyword>
<comment type="function">
    <text evidence="1">Resistance to tetracycline by an active tetracycline efflux. This is an energy-dependent process that decreases the accumulation of the antibiotic in whole cells. This protein functions as a metal-tetracycline/H(+) antiporter.</text>
</comment>
<keyword evidence="4" id="KW-0813">Transport</keyword>
<feature type="transmembrane region" description="Helical" evidence="8">
    <location>
        <begin position="48"/>
        <end position="67"/>
    </location>
</feature>
<evidence type="ECO:0000259" key="9">
    <source>
        <dbReference type="PROSITE" id="PS50850"/>
    </source>
</evidence>
<feature type="transmembrane region" description="Helical" evidence="8">
    <location>
        <begin position="308"/>
        <end position="329"/>
    </location>
</feature>
<dbReference type="SUPFAM" id="SSF103473">
    <property type="entry name" value="MFS general substrate transporter"/>
    <property type="match status" value="1"/>
</dbReference>
<feature type="transmembrane region" description="Helical" evidence="8">
    <location>
        <begin position="374"/>
        <end position="395"/>
    </location>
</feature>
<dbReference type="InterPro" id="IPR036259">
    <property type="entry name" value="MFS_trans_sf"/>
</dbReference>
<feature type="transmembrane region" description="Helical" evidence="8">
    <location>
        <begin position="284"/>
        <end position="302"/>
    </location>
</feature>
<dbReference type="GO" id="GO:0016020">
    <property type="term" value="C:membrane"/>
    <property type="evidence" value="ECO:0007669"/>
    <property type="project" value="UniProtKB-SubCell"/>
</dbReference>
<reference evidence="10 11" key="1">
    <citation type="submission" date="2016-08" db="EMBL/GenBank/DDBJ databases">
        <title>Draft genome of Fabibacter sp. strain SK-8.</title>
        <authorList>
            <person name="Wong S.-K."/>
            <person name="Hamasaki K."/>
            <person name="Yoshizawa S."/>
        </authorList>
    </citation>
    <scope>NUCLEOTIDE SEQUENCE [LARGE SCALE GENOMIC DNA]</scope>
    <source>
        <strain evidence="10 11">SK-8</strain>
    </source>
</reference>
<dbReference type="PANTHER" id="PTHR23504:SF15">
    <property type="entry name" value="MAJOR FACILITATOR SUPERFAMILY (MFS) PROFILE DOMAIN-CONTAINING PROTEIN"/>
    <property type="match status" value="1"/>
</dbReference>
<evidence type="ECO:0000256" key="2">
    <source>
        <dbReference type="ARBA" id="ARBA00004141"/>
    </source>
</evidence>
<protein>
    <submittedName>
        <fullName evidence="10">Tetracycline resistance MFS efflux pump</fullName>
    </submittedName>
</protein>
<keyword evidence="7 8" id="KW-0472">Membrane</keyword>
<dbReference type="Pfam" id="PF07690">
    <property type="entry name" value="MFS_1"/>
    <property type="match status" value="1"/>
</dbReference>
<dbReference type="InterPro" id="IPR011701">
    <property type="entry name" value="MFS"/>
</dbReference>
<feature type="transmembrane region" description="Helical" evidence="8">
    <location>
        <begin position="79"/>
        <end position="98"/>
    </location>
</feature>
<organism evidence="10 11">
    <name type="scientific">Roseivirga misakiensis</name>
    <dbReference type="NCBI Taxonomy" id="1563681"/>
    <lineage>
        <taxon>Bacteria</taxon>
        <taxon>Pseudomonadati</taxon>
        <taxon>Bacteroidota</taxon>
        <taxon>Cytophagia</taxon>
        <taxon>Cytophagales</taxon>
        <taxon>Roseivirgaceae</taxon>
        <taxon>Roseivirga</taxon>
    </lineage>
</organism>
<evidence type="ECO:0000256" key="6">
    <source>
        <dbReference type="ARBA" id="ARBA00022989"/>
    </source>
</evidence>
<dbReference type="GO" id="GO:0022857">
    <property type="term" value="F:transmembrane transporter activity"/>
    <property type="evidence" value="ECO:0007669"/>
    <property type="project" value="InterPro"/>
</dbReference>
<accession>A0A1E5T0P0</accession>
<evidence type="ECO:0000313" key="10">
    <source>
        <dbReference type="EMBL" id="OEK04915.1"/>
    </source>
</evidence>
<dbReference type="EMBL" id="MDGQ01000005">
    <property type="protein sequence ID" value="OEK04915.1"/>
    <property type="molecule type" value="Genomic_DNA"/>
</dbReference>
<sequence>MTKRTPALGFILFTVLLDVIGIGIIIPIIPDLLMNELGVPTTGEASRIGGFLISIYAIVQFFFAPILGGLSDQYGRRPVILIALFGLTVDYLVVAMAPTLWWLFLARIVAGVCGASFTSASAYVADISAPEDRPKNFGMIGAAFGLGFILGPVVGGLLGEISTRLPFYVAAAITGLNFLYGFFILPESLSKENRRKFDWKRANPVGTFKSLKKYPSLKTLFIAFLIIYIASHAVQSNWAYFGKEVFDWSKFDIGLSLAIVGFFVAIVQATLIGRFVKKFGQNKTIYIGLAFNLIGFILFALTTEEWMIYAFLAVYVMGGLAGPTLQGIMSSKVPADEQGELMGAITSLQNLGNIIGPLVMTGTFSYFVSQADVYFPGAAFALGALFSIVSGTIIYKTISKQTDSLTSS</sequence>
<comment type="similarity">
    <text evidence="3">Belongs to the major facilitator superfamily. TCR/Tet family.</text>
</comment>
<keyword evidence="5 8" id="KW-0812">Transmembrane</keyword>
<evidence type="ECO:0000256" key="5">
    <source>
        <dbReference type="ARBA" id="ARBA00022692"/>
    </source>
</evidence>
<dbReference type="STRING" id="1563681.BFP71_15885"/>
<evidence type="ECO:0000313" key="11">
    <source>
        <dbReference type="Proteomes" id="UP000095552"/>
    </source>
</evidence>
<feature type="transmembrane region" description="Helical" evidence="8">
    <location>
        <begin position="350"/>
        <end position="368"/>
    </location>
</feature>
<gene>
    <name evidence="10" type="ORF">BFP71_15885</name>
</gene>
<dbReference type="RefSeq" id="WP_069836420.1">
    <property type="nucleotide sequence ID" value="NZ_MDGQ01000005.1"/>
</dbReference>
<name>A0A1E5T0P0_9BACT</name>
<dbReference type="Gene3D" id="1.20.1250.20">
    <property type="entry name" value="MFS general substrate transporter like domains"/>
    <property type="match status" value="1"/>
</dbReference>
<evidence type="ECO:0000256" key="3">
    <source>
        <dbReference type="ARBA" id="ARBA00007520"/>
    </source>
</evidence>
<dbReference type="PROSITE" id="PS50850">
    <property type="entry name" value="MFS"/>
    <property type="match status" value="1"/>
</dbReference>